<dbReference type="STRING" id="568069.A0A1J1IA28"/>
<feature type="region of interest" description="Disordered" evidence="4">
    <location>
        <begin position="218"/>
        <end position="263"/>
    </location>
</feature>
<keyword evidence="3" id="KW-0175">Coiled coil</keyword>
<dbReference type="GO" id="GO:0008010">
    <property type="term" value="F:structural constituent of chitin-based larval cuticle"/>
    <property type="evidence" value="ECO:0007669"/>
    <property type="project" value="TreeGrafter"/>
</dbReference>
<evidence type="ECO:0000313" key="5">
    <source>
        <dbReference type="EMBL" id="CRK95814.1"/>
    </source>
</evidence>
<name>A0A1J1IA28_9DIPT</name>
<dbReference type="Proteomes" id="UP000183832">
    <property type="component" value="Unassembled WGS sequence"/>
</dbReference>
<dbReference type="InterPro" id="IPR000618">
    <property type="entry name" value="Insect_cuticle"/>
</dbReference>
<dbReference type="GO" id="GO:0062129">
    <property type="term" value="C:chitin-based extracellular matrix"/>
    <property type="evidence" value="ECO:0007669"/>
    <property type="project" value="TreeGrafter"/>
</dbReference>
<keyword evidence="6" id="KW-1185">Reference proteome</keyword>
<evidence type="ECO:0000256" key="1">
    <source>
        <dbReference type="ARBA" id="ARBA00022460"/>
    </source>
</evidence>
<protein>
    <submittedName>
        <fullName evidence="5">CLUMA_CG009266, isoform A</fullName>
    </submittedName>
</protein>
<organism evidence="5 6">
    <name type="scientific">Clunio marinus</name>
    <dbReference type="NCBI Taxonomy" id="568069"/>
    <lineage>
        <taxon>Eukaryota</taxon>
        <taxon>Metazoa</taxon>
        <taxon>Ecdysozoa</taxon>
        <taxon>Arthropoda</taxon>
        <taxon>Hexapoda</taxon>
        <taxon>Insecta</taxon>
        <taxon>Pterygota</taxon>
        <taxon>Neoptera</taxon>
        <taxon>Endopterygota</taxon>
        <taxon>Diptera</taxon>
        <taxon>Nematocera</taxon>
        <taxon>Chironomoidea</taxon>
        <taxon>Chironomidae</taxon>
        <taxon>Clunio</taxon>
    </lineage>
</organism>
<dbReference type="PANTHER" id="PTHR10380:SF173">
    <property type="entry name" value="CUTICULAR PROTEIN 47EF, ISOFORM C-RELATED"/>
    <property type="match status" value="1"/>
</dbReference>
<feature type="coiled-coil region" evidence="3">
    <location>
        <begin position="122"/>
        <end position="149"/>
    </location>
</feature>
<dbReference type="Pfam" id="PF00379">
    <property type="entry name" value="Chitin_bind_4"/>
    <property type="match status" value="1"/>
</dbReference>
<accession>A0A1J1IA28</accession>
<feature type="region of interest" description="Disordered" evidence="4">
    <location>
        <begin position="180"/>
        <end position="204"/>
    </location>
</feature>
<dbReference type="EMBL" id="CVRI01000043">
    <property type="protein sequence ID" value="CRK95814.1"/>
    <property type="molecule type" value="Genomic_DNA"/>
</dbReference>
<reference evidence="5 6" key="1">
    <citation type="submission" date="2015-04" db="EMBL/GenBank/DDBJ databases">
        <authorList>
            <person name="Syromyatnikov M.Y."/>
            <person name="Popov V.N."/>
        </authorList>
    </citation>
    <scope>NUCLEOTIDE SEQUENCE [LARGE SCALE GENOMIC DNA]</scope>
</reference>
<evidence type="ECO:0000256" key="2">
    <source>
        <dbReference type="PROSITE-ProRule" id="PRU00497"/>
    </source>
</evidence>
<evidence type="ECO:0000256" key="3">
    <source>
        <dbReference type="SAM" id="Coils"/>
    </source>
</evidence>
<keyword evidence="1 2" id="KW-0193">Cuticle</keyword>
<dbReference type="InterPro" id="IPR031311">
    <property type="entry name" value="CHIT_BIND_RR_consensus"/>
</dbReference>
<evidence type="ECO:0000256" key="4">
    <source>
        <dbReference type="SAM" id="MobiDB-lite"/>
    </source>
</evidence>
<evidence type="ECO:0000313" key="6">
    <source>
        <dbReference type="Proteomes" id="UP000183832"/>
    </source>
</evidence>
<dbReference type="PROSITE" id="PS51155">
    <property type="entry name" value="CHIT_BIND_RR_2"/>
    <property type="match status" value="1"/>
</dbReference>
<dbReference type="PANTHER" id="PTHR10380">
    <property type="entry name" value="CUTICLE PROTEIN"/>
    <property type="match status" value="1"/>
</dbReference>
<gene>
    <name evidence="5" type="ORF">CLUMA_CG009266</name>
</gene>
<feature type="compositionally biased region" description="Low complexity" evidence="4">
    <location>
        <begin position="218"/>
        <end position="236"/>
    </location>
</feature>
<feature type="compositionally biased region" description="Polar residues" evidence="4">
    <location>
        <begin position="237"/>
        <end position="246"/>
    </location>
</feature>
<dbReference type="PROSITE" id="PS00233">
    <property type="entry name" value="CHIT_BIND_RR_1"/>
    <property type="match status" value="1"/>
</dbReference>
<dbReference type="AlphaFoldDB" id="A0A1J1IA28"/>
<feature type="compositionally biased region" description="Low complexity" evidence="4">
    <location>
        <begin position="180"/>
        <end position="193"/>
    </location>
</feature>
<dbReference type="PRINTS" id="PR00947">
    <property type="entry name" value="CUTICLE"/>
</dbReference>
<proteinExistence type="predicted"/>
<dbReference type="OrthoDB" id="6515429at2759"/>
<sequence length="400" mass="46390">MFCFKNIPEIPSHRRTQFYLREEDGAYNYGYDSGSGMSAQEKSTNNHEVEGSYSYKTPEGKTVTVYYTADEKGYHPKTTIENAPSKVETKNAKSEESLKNEENLKKLQALFIPPQEFPAQNNRQHQKNIEEMKTSENEFKNEMKNNEESTYEAKILPWPSPPDVPPLPTIIPLPKHFLSSSGSLESNEGNSEEIFPYSETTDDRESNDFISKFFDTLSQSSQESEFNNSSEQRNNETNQEFSLENDAQSRPEPSDISNNNEDDFTLQTEDENSRQQFEIDNRENENFEQNPENFDFNSLVNSFDENVPSWVRILPESESIHNIPDQISLLDRWQLARFLAFPNRNRSFRLDKFLHPTYTIITPSNRLIKTLVYRPEIAVIVGYFPPKHSGMHGYIYDTQS</sequence>
<dbReference type="InterPro" id="IPR050468">
    <property type="entry name" value="Cuticle_Struct_Prot"/>
</dbReference>